<dbReference type="PANTHER" id="PTHR24348:SF22">
    <property type="entry name" value="NON-SPECIFIC SERINE_THREONINE PROTEIN KINASE"/>
    <property type="match status" value="1"/>
</dbReference>
<dbReference type="AlphaFoldDB" id="A0A662ZG14"/>
<protein>
    <submittedName>
        <fullName evidence="8">Serine/threonine protein kinase</fullName>
    </submittedName>
</protein>
<keyword evidence="1" id="KW-0808">Transferase</keyword>
<dbReference type="CDD" id="cd14014">
    <property type="entry name" value="STKc_PknB_like"/>
    <property type="match status" value="1"/>
</dbReference>
<dbReference type="SUPFAM" id="SSF56112">
    <property type="entry name" value="Protein kinase-like (PK-like)"/>
    <property type="match status" value="1"/>
</dbReference>
<feature type="compositionally biased region" description="Polar residues" evidence="6">
    <location>
        <begin position="304"/>
        <end position="319"/>
    </location>
</feature>
<feature type="region of interest" description="Disordered" evidence="6">
    <location>
        <begin position="300"/>
        <end position="319"/>
    </location>
</feature>
<organism evidence="8 9">
    <name type="scientific">Ruminobacter amylophilus</name>
    <dbReference type="NCBI Taxonomy" id="867"/>
    <lineage>
        <taxon>Bacteria</taxon>
        <taxon>Pseudomonadati</taxon>
        <taxon>Pseudomonadota</taxon>
        <taxon>Gammaproteobacteria</taxon>
        <taxon>Aeromonadales</taxon>
        <taxon>Succinivibrionaceae</taxon>
        <taxon>Ruminobacter</taxon>
    </lineage>
</organism>
<dbReference type="InterPro" id="IPR045269">
    <property type="entry name" value="Atg1-like"/>
</dbReference>
<dbReference type="PROSITE" id="PS00108">
    <property type="entry name" value="PROTEIN_KINASE_ST"/>
    <property type="match status" value="1"/>
</dbReference>
<dbReference type="InterPro" id="IPR008271">
    <property type="entry name" value="Ser/Thr_kinase_AS"/>
</dbReference>
<keyword evidence="8" id="KW-0723">Serine/threonine-protein kinase</keyword>
<dbReference type="Gene3D" id="1.10.510.10">
    <property type="entry name" value="Transferase(Phosphotransferase) domain 1"/>
    <property type="match status" value="1"/>
</dbReference>
<gene>
    <name evidence="8" type="ORF">SAMN02910344_00249</name>
</gene>
<evidence type="ECO:0000256" key="2">
    <source>
        <dbReference type="ARBA" id="ARBA00022741"/>
    </source>
</evidence>
<dbReference type="InterPro" id="IPR000719">
    <property type="entry name" value="Prot_kinase_dom"/>
</dbReference>
<feature type="domain" description="Protein kinase" evidence="7">
    <location>
        <begin position="10"/>
        <end position="293"/>
    </location>
</feature>
<dbReference type="InterPro" id="IPR046240">
    <property type="entry name" value="DUF6273"/>
</dbReference>
<evidence type="ECO:0000256" key="3">
    <source>
        <dbReference type="ARBA" id="ARBA00022777"/>
    </source>
</evidence>
<evidence type="ECO:0000256" key="1">
    <source>
        <dbReference type="ARBA" id="ARBA00022679"/>
    </source>
</evidence>
<reference evidence="8 9" key="1">
    <citation type="submission" date="2016-10" db="EMBL/GenBank/DDBJ databases">
        <authorList>
            <person name="Varghese N."/>
            <person name="Submissions S."/>
        </authorList>
    </citation>
    <scope>NUCLEOTIDE SEQUENCE [LARGE SCALE GENOMIC DNA]</scope>
    <source>
        <strain evidence="8 9">DSM 1361</strain>
    </source>
</reference>
<dbReference type="GO" id="GO:0005776">
    <property type="term" value="C:autophagosome"/>
    <property type="evidence" value="ECO:0007669"/>
    <property type="project" value="TreeGrafter"/>
</dbReference>
<dbReference type="PROSITE" id="PS50011">
    <property type="entry name" value="PROTEIN_KINASE_DOM"/>
    <property type="match status" value="1"/>
</dbReference>
<evidence type="ECO:0000256" key="5">
    <source>
        <dbReference type="SAM" id="Coils"/>
    </source>
</evidence>
<name>A0A662ZG14_9GAMM</name>
<accession>A0A662ZG14</accession>
<dbReference type="PANTHER" id="PTHR24348">
    <property type="entry name" value="SERINE/THREONINE-PROTEIN KINASE UNC-51-RELATED"/>
    <property type="match status" value="1"/>
</dbReference>
<keyword evidence="2" id="KW-0547">Nucleotide-binding</keyword>
<dbReference type="Pfam" id="PF19789">
    <property type="entry name" value="DUF6273"/>
    <property type="match status" value="1"/>
</dbReference>
<keyword evidence="9" id="KW-1185">Reference proteome</keyword>
<keyword evidence="3 8" id="KW-0418">Kinase</keyword>
<dbReference type="Proteomes" id="UP000243745">
    <property type="component" value="Unassembled WGS sequence"/>
</dbReference>
<evidence type="ECO:0000256" key="4">
    <source>
        <dbReference type="ARBA" id="ARBA00022840"/>
    </source>
</evidence>
<dbReference type="GO" id="GO:0034045">
    <property type="term" value="C:phagophore assembly site membrane"/>
    <property type="evidence" value="ECO:0007669"/>
    <property type="project" value="TreeGrafter"/>
</dbReference>
<dbReference type="RefSeq" id="WP_093140166.1">
    <property type="nucleotide sequence ID" value="NZ_FOXF01000003.1"/>
</dbReference>
<proteinExistence type="predicted"/>
<evidence type="ECO:0000313" key="8">
    <source>
        <dbReference type="EMBL" id="SFP03533.1"/>
    </source>
</evidence>
<dbReference type="InterPro" id="IPR011009">
    <property type="entry name" value="Kinase-like_dom_sf"/>
</dbReference>
<evidence type="ECO:0000313" key="9">
    <source>
        <dbReference type="Proteomes" id="UP000243745"/>
    </source>
</evidence>
<evidence type="ECO:0000259" key="7">
    <source>
        <dbReference type="PROSITE" id="PS50011"/>
    </source>
</evidence>
<dbReference type="EMBL" id="FOXF01000003">
    <property type="protein sequence ID" value="SFP03533.1"/>
    <property type="molecule type" value="Genomic_DNA"/>
</dbReference>
<dbReference type="OrthoDB" id="9801841at2"/>
<keyword evidence="4" id="KW-0067">ATP-binding</keyword>
<sequence>MSSETLLNSANNKTLINTGSGSEVDNLTGSVVLEKYTLLNKINDPSGEAALYMAVGNTSQNSSVQNTPVVVKIYRRKEAVKQEVLNKLAKLKSPGIVEIIDHGFYNGFACIVMPYYMNGSLAGKTLSYGVIKDIVIPEVTAGLKYLHENGIIHKDIKPANLMISNDGKHVHIIDFGISSAKDDGVSVLITKTGMSPEYCAPETFNNVWVEESDFYSFGITLFELFKGHTPFNYSSDRDALAASASIQKIRFSLDFPEELVNLIKGLTYKDLSNRNDPNNPNRRWNWNEIEKWLKGENIPVPGELNSNNKTSDSTGNTSESSGYIFSNPYDFRNNQGKVVKLNNLAEFTDAFGLNWNDGKKHVGRGFASKFFIQQNMQNSASIIMDCEDAGITDMAYAKMLIELSASAGNYRLYWNSVRVDDNMKILSDLLTNALYSQSNNLNEEFDTIRQLLCCWYEKTGKDKELGVINNLQKIAEVYSDDLSTKIIALCSFIDPNLVIKIGNDIFQTAEELKTKTQKQKLSNEEQYFEWLLNNQNDITRYQACIIPAVKQIIDSLLQDLHSELNRRREELARKEREEKARKEREIRIFGKPLSSVRKGDIIRYGKYYQDTDRQKSPIEWLVLHVKEKEVLLISRYALDCKQYYHGYTSITWENCDLRKWLNGDFIKSAFSEEEAERILVSDIRNDDNPEYHTHGGNNTKDRVFCLSISEAEQYFGNDESRKCKPTAYARQQGASVYNDCCYWWLRSPGANQYSAANVNADVALDLYGYRVRIYGYSVRSGGFAVRPALRIICNQ</sequence>
<evidence type="ECO:0000256" key="6">
    <source>
        <dbReference type="SAM" id="MobiDB-lite"/>
    </source>
</evidence>
<keyword evidence="5" id="KW-0175">Coiled coil</keyword>
<dbReference type="GO" id="GO:0005829">
    <property type="term" value="C:cytosol"/>
    <property type="evidence" value="ECO:0007669"/>
    <property type="project" value="TreeGrafter"/>
</dbReference>
<dbReference type="SMART" id="SM00220">
    <property type="entry name" value="S_TKc"/>
    <property type="match status" value="1"/>
</dbReference>
<dbReference type="Pfam" id="PF00069">
    <property type="entry name" value="Pkinase"/>
    <property type="match status" value="1"/>
</dbReference>
<feature type="coiled-coil region" evidence="5">
    <location>
        <begin position="557"/>
        <end position="585"/>
    </location>
</feature>
<dbReference type="GO" id="GO:0042594">
    <property type="term" value="P:response to starvation"/>
    <property type="evidence" value="ECO:0007669"/>
    <property type="project" value="TreeGrafter"/>
</dbReference>
<dbReference type="GO" id="GO:0004674">
    <property type="term" value="F:protein serine/threonine kinase activity"/>
    <property type="evidence" value="ECO:0007669"/>
    <property type="project" value="UniProtKB-KW"/>
</dbReference>
<dbReference type="GO" id="GO:0005524">
    <property type="term" value="F:ATP binding"/>
    <property type="evidence" value="ECO:0007669"/>
    <property type="project" value="UniProtKB-KW"/>
</dbReference>